<evidence type="ECO:0008006" key="3">
    <source>
        <dbReference type="Google" id="ProtNLM"/>
    </source>
</evidence>
<dbReference type="SUPFAM" id="SSF52317">
    <property type="entry name" value="Class I glutamine amidotransferase-like"/>
    <property type="match status" value="1"/>
</dbReference>
<name>A0ABU3TH87_9BACT</name>
<proteinExistence type="predicted"/>
<dbReference type="Proteomes" id="UP001250698">
    <property type="component" value="Unassembled WGS sequence"/>
</dbReference>
<accession>A0ABU3TH87</accession>
<gene>
    <name evidence="1" type="ORF">ROI90_10055</name>
</gene>
<evidence type="ECO:0000313" key="2">
    <source>
        <dbReference type="Proteomes" id="UP001250698"/>
    </source>
</evidence>
<reference evidence="1 2" key="1">
    <citation type="submission" date="2023-10" db="EMBL/GenBank/DDBJ databases">
        <title>Hymenobacter endophyticus sp. nov., an isolate from the leaf tissues of wheat.</title>
        <authorList>
            <person name="Dai Y."/>
        </authorList>
    </citation>
    <scope>NUCLEOTIDE SEQUENCE [LARGE SCALE GENOMIC DNA]</scope>
    <source>
        <strain evidence="1 2">ZK17L-C2</strain>
    </source>
</reference>
<dbReference type="RefSeq" id="WP_315998215.1">
    <property type="nucleotide sequence ID" value="NZ_JAWDJT010000005.1"/>
</dbReference>
<sequence>MLYAVALCLLLAVLLTVLAIRRADTRRRGLRLLAGLLAAAGLGLAAFPPTRSFTQPAPASAILLTDGYSADTLQALQRQVAAGTPVWRLAPHRADDTTTIPNVAAVRQLLPGITRLHVLGQGLPVADVAALQGLHLVPHADASRVGFAMAAWPTQPELGQPWQIEGSFSAPTAGPVWVRLLAAGAPRDSVQLPAGRGSFRLRFTPKAVGTTVYQVQAHQKGRLLAQEPVPVEILPTQPLRLLILASAPSFEIRFLKDELAARQHKVALRIGVSRGLAQTEFLNLPTPLNLSRLTPRLLATFDVLLLDNDALASLSADESQALSQSVRTGTCNVLLLADGSAIPRQLPGGAAFRLQARPANAAALPLQWPGTTQPTPSPATHVLLNSASLRPLLSTASQQVAAASRRLGLGQVAVTTVTETFPWLLQRQLGVYHAYWSQLLSAVRPAQTTSELRLLSSWPRPAEPVVLRYEGPATRSPLTIISPGNTTTLVRRQDATVPEWTTAPYWAAAPGWHEARVGSTSRHFYVYDSMAWPLPRFVEWQRAARQNAATGAQAVVGAPATATTTWPRWLGFGLFVLGAGLLWVEEKL</sequence>
<dbReference type="InterPro" id="IPR029062">
    <property type="entry name" value="Class_I_gatase-like"/>
</dbReference>
<keyword evidence="2" id="KW-1185">Reference proteome</keyword>
<comment type="caution">
    <text evidence="1">The sequence shown here is derived from an EMBL/GenBank/DDBJ whole genome shotgun (WGS) entry which is preliminary data.</text>
</comment>
<evidence type="ECO:0000313" key="1">
    <source>
        <dbReference type="EMBL" id="MDU0370736.1"/>
    </source>
</evidence>
<organism evidence="1 2">
    <name type="scientific">Hymenobacter endophyticus</name>
    <dbReference type="NCBI Taxonomy" id="3076335"/>
    <lineage>
        <taxon>Bacteria</taxon>
        <taxon>Pseudomonadati</taxon>
        <taxon>Bacteroidota</taxon>
        <taxon>Cytophagia</taxon>
        <taxon>Cytophagales</taxon>
        <taxon>Hymenobacteraceae</taxon>
        <taxon>Hymenobacter</taxon>
    </lineage>
</organism>
<protein>
    <recommendedName>
        <fullName evidence="3">VWA domain-containing protein</fullName>
    </recommendedName>
</protein>
<dbReference type="EMBL" id="JAWDJT010000005">
    <property type="protein sequence ID" value="MDU0370736.1"/>
    <property type="molecule type" value="Genomic_DNA"/>
</dbReference>